<evidence type="ECO:0000313" key="3">
    <source>
        <dbReference type="Proteomes" id="UP000728032"/>
    </source>
</evidence>
<feature type="non-terminal residue" evidence="2">
    <location>
        <position position="1"/>
    </location>
</feature>
<proteinExistence type="predicted"/>
<dbReference type="OrthoDB" id="6497519at2759"/>
<dbReference type="AlphaFoldDB" id="A0A7R9MNK4"/>
<keyword evidence="3" id="KW-1185">Reference proteome</keyword>
<name>A0A7R9MNK4_9ACAR</name>
<dbReference type="Gene3D" id="3.40.50.720">
    <property type="entry name" value="NAD(P)-binding Rossmann-like Domain"/>
    <property type="match status" value="1"/>
</dbReference>
<evidence type="ECO:0000313" key="2">
    <source>
        <dbReference type="EMBL" id="CAD7663384.1"/>
    </source>
</evidence>
<dbReference type="Proteomes" id="UP000728032">
    <property type="component" value="Unassembled WGS sequence"/>
</dbReference>
<evidence type="ECO:0000256" key="1">
    <source>
        <dbReference type="SAM" id="MobiDB-lite"/>
    </source>
</evidence>
<dbReference type="Pfam" id="PF13561">
    <property type="entry name" value="adh_short_C2"/>
    <property type="match status" value="1"/>
</dbReference>
<organism evidence="2">
    <name type="scientific">Oppiella nova</name>
    <dbReference type="NCBI Taxonomy" id="334625"/>
    <lineage>
        <taxon>Eukaryota</taxon>
        <taxon>Metazoa</taxon>
        <taxon>Ecdysozoa</taxon>
        <taxon>Arthropoda</taxon>
        <taxon>Chelicerata</taxon>
        <taxon>Arachnida</taxon>
        <taxon>Acari</taxon>
        <taxon>Acariformes</taxon>
        <taxon>Sarcoptiformes</taxon>
        <taxon>Oribatida</taxon>
        <taxon>Brachypylina</taxon>
        <taxon>Oppioidea</taxon>
        <taxon>Oppiidae</taxon>
        <taxon>Oppiella</taxon>
    </lineage>
</organism>
<dbReference type="InterPro" id="IPR002347">
    <property type="entry name" value="SDR_fam"/>
</dbReference>
<dbReference type="PANTHER" id="PTHR43975">
    <property type="entry name" value="ZGC:101858"/>
    <property type="match status" value="1"/>
</dbReference>
<gene>
    <name evidence="2" type="ORF">ONB1V03_LOCUS19943</name>
</gene>
<dbReference type="PANTHER" id="PTHR43975:SF2">
    <property type="entry name" value="EG:BACR7A4.14 PROTEIN-RELATED"/>
    <property type="match status" value="1"/>
</dbReference>
<sequence length="119" mass="12500">MAKCAVDMFTKCMATELGPKGIRVNAINCGYIRTGILAAMGKPKESAEEIFKACAKLTMVGRIGVPEDVGDSILYLASDHAAFAFGTKECGPEGTPGGRTQPLRTPAIQSTQSTFGKKA</sequence>
<accession>A0A7R9MNK4</accession>
<dbReference type="InterPro" id="IPR036291">
    <property type="entry name" value="NAD(P)-bd_dom_sf"/>
</dbReference>
<feature type="compositionally biased region" description="Polar residues" evidence="1">
    <location>
        <begin position="107"/>
        <end position="119"/>
    </location>
</feature>
<feature type="region of interest" description="Disordered" evidence="1">
    <location>
        <begin position="90"/>
        <end position="119"/>
    </location>
</feature>
<dbReference type="PRINTS" id="PR00081">
    <property type="entry name" value="GDHRDH"/>
</dbReference>
<dbReference type="SUPFAM" id="SSF51735">
    <property type="entry name" value="NAD(P)-binding Rossmann-fold domains"/>
    <property type="match status" value="1"/>
</dbReference>
<dbReference type="EMBL" id="CAJPVJ010032254">
    <property type="protein sequence ID" value="CAG2180521.1"/>
    <property type="molecule type" value="Genomic_DNA"/>
</dbReference>
<dbReference type="EMBL" id="OC947079">
    <property type="protein sequence ID" value="CAD7663384.1"/>
    <property type="molecule type" value="Genomic_DNA"/>
</dbReference>
<protein>
    <submittedName>
        <fullName evidence="2">Uncharacterized protein</fullName>
    </submittedName>
</protein>
<reference evidence="2" key="1">
    <citation type="submission" date="2020-11" db="EMBL/GenBank/DDBJ databases">
        <authorList>
            <person name="Tran Van P."/>
        </authorList>
    </citation>
    <scope>NUCLEOTIDE SEQUENCE</scope>
</reference>